<dbReference type="EMBL" id="CAXLJL010000290">
    <property type="protein sequence ID" value="CAL5136090.1"/>
    <property type="molecule type" value="Genomic_DNA"/>
</dbReference>
<evidence type="ECO:0000256" key="9">
    <source>
        <dbReference type="RuleBase" id="RU003814"/>
    </source>
</evidence>
<sequence>MEGTKSKAQLRAERRALQEAQRAAKLSAREGHKPVPQTVICPQDGTGTASNTGVAIDGISEVERNAKKSGTAAHSEKKPPKAQAKKGAANAQKSSEKIKPEIVDKVPTAAQKEINGRMQIGGSFLIPSRKKEVHRVHLFKHLVEPDKRQSVIDGVGLGSHSAVHPTFLALGINYDEGRIWGSNERCLHFLSACESLIRSYQPDSWARGTEAHAALDSSLFARSFGPVLQRHMDFLNRCRPLAVTMRNAYQHLKQKLSSLDSVDDWEECRNGLLTAIDVFRQTAIYLAGSEIAERASSYIRPGECVCTFGYSSLVARVLERAWFGPSKATGSTHSGLDEVNSPGSGEPAQSPILSDLESSCPTNTVPLRFSVLVVDARPRFEGRRMLARLTKAGVPCEYTHIAALPIFARKVSLAIVGAHALLNNGFVVARMGTAQVANVVSAIAHVPTLVCAETYKFSERAHSDAFESNELGDPDDIWRGPRGTSMDPKQGIPGRGPTGLPNEATIGVDLSDWRSNPKLHLLHLQYDVLPPELVTAVVTEKGTLPTTSVPVVLRVKQEASFPL</sequence>
<dbReference type="AlphaFoldDB" id="A0AAV2THE0"/>
<comment type="subunit">
    <text evidence="8">Component of the translation initiation factor 2B (eIF2B) complex which is a heterodecamer of two sets of five different subunits: alpha, beta, gamma, delta and epsilon. Subunits alpha, beta and delta comprise a regulatory subcomplex and subunits epsilon and gamma comprise a catalytic subcomplex. Within the complex, the hexameric regulatory complex resides at the center, with the two heterodimeric catalytic subcomplexes bound on opposite sides.</text>
</comment>
<evidence type="ECO:0000256" key="4">
    <source>
        <dbReference type="ARBA" id="ARBA00022540"/>
    </source>
</evidence>
<dbReference type="InterPro" id="IPR037171">
    <property type="entry name" value="NagB/RpiA_transferase-like"/>
</dbReference>
<dbReference type="SUPFAM" id="SSF100950">
    <property type="entry name" value="NagB/RpiA/CoA transferase-like"/>
    <property type="match status" value="1"/>
</dbReference>
<dbReference type="Proteomes" id="UP001497525">
    <property type="component" value="Unassembled WGS sequence"/>
</dbReference>
<evidence type="ECO:0000313" key="11">
    <source>
        <dbReference type="EMBL" id="CAL5136090.1"/>
    </source>
</evidence>
<dbReference type="InterPro" id="IPR000649">
    <property type="entry name" value="IF-2B-related"/>
</dbReference>
<comment type="caution">
    <text evidence="11">The sequence shown here is derived from an EMBL/GenBank/DDBJ whole genome shotgun (WGS) entry which is preliminary data.</text>
</comment>
<comment type="similarity">
    <text evidence="2 9">Belongs to the eIF-2B alpha/beta/delta subunits family.</text>
</comment>
<evidence type="ECO:0000256" key="2">
    <source>
        <dbReference type="ARBA" id="ARBA00007251"/>
    </source>
</evidence>
<evidence type="ECO:0000256" key="10">
    <source>
        <dbReference type="SAM" id="MobiDB-lite"/>
    </source>
</evidence>
<evidence type="ECO:0000313" key="12">
    <source>
        <dbReference type="Proteomes" id="UP001497525"/>
    </source>
</evidence>
<organism evidence="11 12">
    <name type="scientific">Calicophoron daubneyi</name>
    <name type="common">Rumen fluke</name>
    <name type="synonym">Paramphistomum daubneyi</name>
    <dbReference type="NCBI Taxonomy" id="300641"/>
    <lineage>
        <taxon>Eukaryota</taxon>
        <taxon>Metazoa</taxon>
        <taxon>Spiralia</taxon>
        <taxon>Lophotrochozoa</taxon>
        <taxon>Platyhelminthes</taxon>
        <taxon>Trematoda</taxon>
        <taxon>Digenea</taxon>
        <taxon>Plagiorchiida</taxon>
        <taxon>Pronocephalata</taxon>
        <taxon>Paramphistomoidea</taxon>
        <taxon>Paramphistomidae</taxon>
        <taxon>Calicophoron</taxon>
    </lineage>
</organism>
<dbReference type="Pfam" id="PF01008">
    <property type="entry name" value="IF-2B"/>
    <property type="match status" value="1"/>
</dbReference>
<accession>A0AAV2THE0</accession>
<dbReference type="Gene3D" id="3.40.50.10470">
    <property type="entry name" value="Translation initiation factor eif-2b, domain 2"/>
    <property type="match status" value="1"/>
</dbReference>
<comment type="subcellular location">
    <subcellularLocation>
        <location evidence="1">Cytoplasm</location>
        <location evidence="1">Cytosol</location>
    </subcellularLocation>
</comment>
<keyword evidence="3" id="KW-0963">Cytoplasm</keyword>
<feature type="region of interest" description="Disordered" evidence="10">
    <location>
        <begin position="327"/>
        <end position="353"/>
    </location>
</feature>
<evidence type="ECO:0000256" key="5">
    <source>
        <dbReference type="ARBA" id="ARBA00022917"/>
    </source>
</evidence>
<dbReference type="PANTHER" id="PTHR10233:SF14">
    <property type="entry name" value="TRANSLATION INITIATION FACTOR EIF-2B SUBUNIT DELTA"/>
    <property type="match status" value="1"/>
</dbReference>
<evidence type="ECO:0000256" key="7">
    <source>
        <dbReference type="ARBA" id="ARBA00044356"/>
    </source>
</evidence>
<dbReference type="PANTHER" id="PTHR10233">
    <property type="entry name" value="TRANSLATION INITIATION FACTOR EIF-2B"/>
    <property type="match status" value="1"/>
</dbReference>
<evidence type="ECO:0000256" key="3">
    <source>
        <dbReference type="ARBA" id="ARBA00022490"/>
    </source>
</evidence>
<feature type="compositionally biased region" description="Low complexity" evidence="10">
    <location>
        <begin position="81"/>
        <end position="93"/>
    </location>
</feature>
<dbReference type="InterPro" id="IPR042529">
    <property type="entry name" value="IF_2B-like_C"/>
</dbReference>
<evidence type="ECO:0000256" key="6">
    <source>
        <dbReference type="ARBA" id="ARBA00044147"/>
    </source>
</evidence>
<keyword evidence="5" id="KW-0648">Protein biosynthesis</keyword>
<feature type="region of interest" description="Disordered" evidence="10">
    <location>
        <begin position="1"/>
        <end position="97"/>
    </location>
</feature>
<keyword evidence="4" id="KW-0396">Initiation factor</keyword>
<protein>
    <recommendedName>
        <fullName evidence="6">Translation initiation factor eIF2B subunit delta</fullName>
    </recommendedName>
    <alternativeName>
        <fullName evidence="7">eIF2B GDP-GTP exchange factor subunit delta</fullName>
    </alternativeName>
</protein>
<name>A0AAV2THE0_CALDB</name>
<dbReference type="GO" id="GO:0005829">
    <property type="term" value="C:cytosol"/>
    <property type="evidence" value="ECO:0007669"/>
    <property type="project" value="UniProtKB-SubCell"/>
</dbReference>
<dbReference type="GO" id="GO:0003743">
    <property type="term" value="F:translation initiation factor activity"/>
    <property type="evidence" value="ECO:0007669"/>
    <property type="project" value="UniProtKB-KW"/>
</dbReference>
<evidence type="ECO:0000256" key="1">
    <source>
        <dbReference type="ARBA" id="ARBA00004514"/>
    </source>
</evidence>
<gene>
    <name evidence="11" type="ORF">CDAUBV1_LOCUS10176</name>
</gene>
<reference evidence="11" key="1">
    <citation type="submission" date="2024-06" db="EMBL/GenBank/DDBJ databases">
        <authorList>
            <person name="Liu X."/>
            <person name="Lenzi L."/>
            <person name="Haldenby T S."/>
            <person name="Uol C."/>
        </authorList>
    </citation>
    <scope>NUCLEOTIDE SEQUENCE</scope>
</reference>
<proteinExistence type="inferred from homology"/>
<evidence type="ECO:0000256" key="8">
    <source>
        <dbReference type="ARBA" id="ARBA00046432"/>
    </source>
</evidence>